<evidence type="ECO:0000256" key="4">
    <source>
        <dbReference type="ARBA" id="ARBA00023136"/>
    </source>
</evidence>
<evidence type="ECO:0000256" key="1">
    <source>
        <dbReference type="ARBA" id="ARBA00004141"/>
    </source>
</evidence>
<comment type="subcellular location">
    <subcellularLocation>
        <location evidence="1">Membrane</location>
        <topology evidence="1">Multi-pass membrane protein</topology>
    </subcellularLocation>
</comment>
<evidence type="ECO:0000259" key="7">
    <source>
        <dbReference type="Pfam" id="PF03151"/>
    </source>
</evidence>
<dbReference type="InterPro" id="IPR050186">
    <property type="entry name" value="TPT_transporter"/>
</dbReference>
<keyword evidence="3 6" id="KW-1133">Transmembrane helix</keyword>
<feature type="domain" description="Sugar phosphate transporter" evidence="7">
    <location>
        <begin position="236"/>
        <end position="533"/>
    </location>
</feature>
<proteinExistence type="predicted"/>
<feature type="transmembrane region" description="Helical" evidence="6">
    <location>
        <begin position="357"/>
        <end position="374"/>
    </location>
</feature>
<dbReference type="EMBL" id="JAAAIN010000133">
    <property type="protein sequence ID" value="KAG0319711.1"/>
    <property type="molecule type" value="Genomic_DNA"/>
</dbReference>
<evidence type="ECO:0000256" key="3">
    <source>
        <dbReference type="ARBA" id="ARBA00022989"/>
    </source>
</evidence>
<feature type="transmembrane region" description="Helical" evidence="6">
    <location>
        <begin position="460"/>
        <end position="478"/>
    </location>
</feature>
<feature type="compositionally biased region" description="Polar residues" evidence="5">
    <location>
        <begin position="7"/>
        <end position="27"/>
    </location>
</feature>
<feature type="region of interest" description="Disordered" evidence="5">
    <location>
        <begin position="622"/>
        <end position="668"/>
    </location>
</feature>
<protein>
    <submittedName>
        <fullName evidence="8">Triose-phosphate Transporter</fullName>
    </submittedName>
</protein>
<feature type="transmembrane region" description="Helical" evidence="6">
    <location>
        <begin position="490"/>
        <end position="511"/>
    </location>
</feature>
<keyword evidence="4 6" id="KW-0472">Membrane</keyword>
<dbReference type="AlphaFoldDB" id="A0A9P6RHD2"/>
<gene>
    <name evidence="8" type="primary">CAS42_1</name>
    <name evidence="8" type="ORF">BGZ97_001586</name>
</gene>
<accession>A0A9P6RHD2</accession>
<evidence type="ECO:0000256" key="2">
    <source>
        <dbReference type="ARBA" id="ARBA00022692"/>
    </source>
</evidence>
<feature type="transmembrane region" description="Helical" evidence="6">
    <location>
        <begin position="380"/>
        <end position="401"/>
    </location>
</feature>
<evidence type="ECO:0000313" key="8">
    <source>
        <dbReference type="EMBL" id="KAG0319711.1"/>
    </source>
</evidence>
<feature type="region of interest" description="Disordered" evidence="5">
    <location>
        <begin position="174"/>
        <end position="200"/>
    </location>
</feature>
<feature type="transmembrane region" description="Helical" evidence="6">
    <location>
        <begin position="263"/>
        <end position="288"/>
    </location>
</feature>
<keyword evidence="9" id="KW-1185">Reference proteome</keyword>
<feature type="transmembrane region" description="Helical" evidence="6">
    <location>
        <begin position="422"/>
        <end position="448"/>
    </location>
</feature>
<comment type="caution">
    <text evidence="8">The sequence shown here is derived from an EMBL/GenBank/DDBJ whole genome shotgun (WGS) entry which is preliminary data.</text>
</comment>
<feature type="transmembrane region" description="Helical" evidence="6">
    <location>
        <begin position="231"/>
        <end position="251"/>
    </location>
</feature>
<dbReference type="Proteomes" id="UP000823405">
    <property type="component" value="Unassembled WGS sequence"/>
</dbReference>
<dbReference type="SUPFAM" id="SSF103481">
    <property type="entry name" value="Multidrug resistance efflux transporter EmrE"/>
    <property type="match status" value="1"/>
</dbReference>
<feature type="region of interest" description="Disordered" evidence="5">
    <location>
        <begin position="1"/>
        <end position="141"/>
    </location>
</feature>
<dbReference type="InterPro" id="IPR037185">
    <property type="entry name" value="EmrE-like"/>
</dbReference>
<dbReference type="PANTHER" id="PTHR11132">
    <property type="entry name" value="SOLUTE CARRIER FAMILY 35"/>
    <property type="match status" value="1"/>
</dbReference>
<evidence type="ECO:0000256" key="5">
    <source>
        <dbReference type="SAM" id="MobiDB-lite"/>
    </source>
</evidence>
<evidence type="ECO:0000313" key="9">
    <source>
        <dbReference type="Proteomes" id="UP000823405"/>
    </source>
</evidence>
<feature type="transmembrane region" description="Helical" evidence="6">
    <location>
        <begin position="329"/>
        <end position="350"/>
    </location>
</feature>
<feature type="compositionally biased region" description="Polar residues" evidence="5">
    <location>
        <begin position="38"/>
        <end position="53"/>
    </location>
</feature>
<feature type="region of interest" description="Disordered" evidence="5">
    <location>
        <begin position="565"/>
        <end position="600"/>
    </location>
</feature>
<feature type="compositionally biased region" description="Acidic residues" evidence="5">
    <location>
        <begin position="101"/>
        <end position="118"/>
    </location>
</feature>
<dbReference type="OrthoDB" id="18894at2759"/>
<dbReference type="InterPro" id="IPR004853">
    <property type="entry name" value="Sugar_P_trans_dom"/>
</dbReference>
<sequence>MMDSFEGIQTQQLSRSGITNETRSTTPPVAGGGAPSLRQGQDQNTYSFDNVRSTPRRIGGHSRTDSVSSSESSNDGIEWEDEARYYDSDEGDEGEEHSMDEGDDEEDEDDYEYDDQEQDTQGLLAPSSNARSGGLGMGMRVGETGTGTTIGFDFEHNQGRDYDQEYDALPLTTVDRELSRHGSKKKSSSSRRKNRRDRHGIFQPGVPVMGLGSVRTEQERLIAARHVRIKMMWNVFYVFAWYGCSTSLSFYNKWLFSPNHHNFRFPLFTTCLHMVAQFVLSSLTLTLMPSLRPKAAPSAKDFGTKIMPCAVASGLDVGLSNSSLKSITLAFYTMCKSSSLAFVLLFAFAFKLERPTWTLAGVIGVICVGLFMMVMSEVDFVLIGFIQVMLASVLGGLRWSLTQLLLERTDTKSGSLANPISTIFFLSPIMGICLCIVAGVFEGFGTIFSSEFFQTFQSGLFTLGLLFLGGIFAFMMVLAEFNLIARTSVVSLSVLGIIKEVVTIVVSSLVFHDHLTVVNILGLFITLAGIGFYHFMKLREMKAKSRRAAREIADLNLAAAVNHSGRGQNGAAVRDHRKKRRSEGGRSSQQPEAATRRGGFEESLDLSRAYVFGDDVDDDNVGDERGAFASHVGGGSSFDRPRDGAVDSAQGLIQGLGAASPPAHRSGP</sequence>
<name>A0A9P6RHD2_9FUNG</name>
<feature type="transmembrane region" description="Helical" evidence="6">
    <location>
        <begin position="517"/>
        <end position="536"/>
    </location>
</feature>
<feature type="compositionally biased region" description="Basic residues" evidence="5">
    <location>
        <begin position="181"/>
        <end position="198"/>
    </location>
</feature>
<dbReference type="GO" id="GO:0016020">
    <property type="term" value="C:membrane"/>
    <property type="evidence" value="ECO:0007669"/>
    <property type="project" value="UniProtKB-SubCell"/>
</dbReference>
<evidence type="ECO:0000256" key="6">
    <source>
        <dbReference type="SAM" id="Phobius"/>
    </source>
</evidence>
<organism evidence="8 9">
    <name type="scientific">Linnemannia gamsii</name>
    <dbReference type="NCBI Taxonomy" id="64522"/>
    <lineage>
        <taxon>Eukaryota</taxon>
        <taxon>Fungi</taxon>
        <taxon>Fungi incertae sedis</taxon>
        <taxon>Mucoromycota</taxon>
        <taxon>Mortierellomycotina</taxon>
        <taxon>Mortierellomycetes</taxon>
        <taxon>Mortierellales</taxon>
        <taxon>Mortierellaceae</taxon>
        <taxon>Linnemannia</taxon>
    </lineage>
</organism>
<dbReference type="Pfam" id="PF03151">
    <property type="entry name" value="TPT"/>
    <property type="match status" value="1"/>
</dbReference>
<reference evidence="8" key="1">
    <citation type="journal article" date="2020" name="Fungal Divers.">
        <title>Resolving the Mortierellaceae phylogeny through synthesis of multi-gene phylogenetics and phylogenomics.</title>
        <authorList>
            <person name="Vandepol N."/>
            <person name="Liber J."/>
            <person name="Desiro A."/>
            <person name="Na H."/>
            <person name="Kennedy M."/>
            <person name="Barry K."/>
            <person name="Grigoriev I.V."/>
            <person name="Miller A.N."/>
            <person name="O'Donnell K."/>
            <person name="Stajich J.E."/>
            <person name="Bonito G."/>
        </authorList>
    </citation>
    <scope>NUCLEOTIDE SEQUENCE</scope>
    <source>
        <strain evidence="8">NVP60</strain>
    </source>
</reference>
<keyword evidence="2 6" id="KW-0812">Transmembrane</keyword>